<proteinExistence type="predicted"/>
<organism evidence="1 2">
    <name type="scientific">Pyrus ussuriensis x Pyrus communis</name>
    <dbReference type="NCBI Taxonomy" id="2448454"/>
    <lineage>
        <taxon>Eukaryota</taxon>
        <taxon>Viridiplantae</taxon>
        <taxon>Streptophyta</taxon>
        <taxon>Embryophyta</taxon>
        <taxon>Tracheophyta</taxon>
        <taxon>Spermatophyta</taxon>
        <taxon>Magnoliopsida</taxon>
        <taxon>eudicotyledons</taxon>
        <taxon>Gunneridae</taxon>
        <taxon>Pentapetalae</taxon>
        <taxon>rosids</taxon>
        <taxon>fabids</taxon>
        <taxon>Rosales</taxon>
        <taxon>Rosaceae</taxon>
        <taxon>Amygdaloideae</taxon>
        <taxon>Maleae</taxon>
        <taxon>Pyrus</taxon>
    </lineage>
</organism>
<sequence>MLRLKPNRLRTFTATAHSVITSEFYLILWLMWDKGIPTTMSPSPFILHLLKMTPASNWAPYSPFPKAPTHPRKLKLMTEKLNLICRYQTSFNRAKRPLMPLESSMRLKDDSSKLGSDWEVVVRSFSRSIDPLEEKEEYTQMCTSCGSLEGLVRTKEDAVDALFSVEDNAIKRDSSPEVRSKQSKANYDLRLEISRQLADVRRLGASAQCLVAP</sequence>
<dbReference type="Proteomes" id="UP000327157">
    <property type="component" value="Chromosome 3"/>
</dbReference>
<evidence type="ECO:0000313" key="2">
    <source>
        <dbReference type="Proteomes" id="UP000327157"/>
    </source>
</evidence>
<keyword evidence="2" id="KW-1185">Reference proteome</keyword>
<comment type="caution">
    <text evidence="1">The sequence shown here is derived from an EMBL/GenBank/DDBJ whole genome shotgun (WGS) entry which is preliminary data.</text>
</comment>
<reference evidence="2" key="2">
    <citation type="submission" date="2019-10" db="EMBL/GenBank/DDBJ databases">
        <title>A de novo genome assembly of a pear dwarfing rootstock.</title>
        <authorList>
            <person name="Wang F."/>
            <person name="Wang J."/>
            <person name="Li S."/>
            <person name="Zhang Y."/>
            <person name="Fang M."/>
            <person name="Ma L."/>
            <person name="Zhao Y."/>
            <person name="Jiang S."/>
        </authorList>
    </citation>
    <scope>NUCLEOTIDE SEQUENCE [LARGE SCALE GENOMIC DNA]</scope>
</reference>
<gene>
    <name evidence="1" type="ORF">D8674_022924</name>
</gene>
<protein>
    <submittedName>
        <fullName evidence="1">Uncharacterized protein</fullName>
    </submittedName>
</protein>
<evidence type="ECO:0000313" key="1">
    <source>
        <dbReference type="EMBL" id="KAB2616336.1"/>
    </source>
</evidence>
<reference evidence="1 2" key="1">
    <citation type="submission" date="2019-09" db="EMBL/GenBank/DDBJ databases">
        <authorList>
            <person name="Ou C."/>
        </authorList>
    </citation>
    <scope>NUCLEOTIDE SEQUENCE [LARGE SCALE GENOMIC DNA]</scope>
    <source>
        <strain evidence="1">S2</strain>
        <tissue evidence="1">Leaf</tissue>
    </source>
</reference>
<reference evidence="1 2" key="3">
    <citation type="submission" date="2019-11" db="EMBL/GenBank/DDBJ databases">
        <title>A de novo genome assembly of a pear dwarfing rootstock.</title>
        <authorList>
            <person name="Wang F."/>
            <person name="Wang J."/>
            <person name="Li S."/>
            <person name="Zhang Y."/>
            <person name="Fang M."/>
            <person name="Ma L."/>
            <person name="Zhao Y."/>
            <person name="Jiang S."/>
        </authorList>
    </citation>
    <scope>NUCLEOTIDE SEQUENCE [LARGE SCALE GENOMIC DNA]</scope>
    <source>
        <strain evidence="1">S2</strain>
        <tissue evidence="1">Leaf</tissue>
    </source>
</reference>
<accession>A0A5N5GL89</accession>
<name>A0A5N5GL89_9ROSA</name>
<dbReference type="EMBL" id="SMOL01000402">
    <property type="protein sequence ID" value="KAB2616336.1"/>
    <property type="molecule type" value="Genomic_DNA"/>
</dbReference>
<dbReference type="OrthoDB" id="1923695at2759"/>
<dbReference type="AlphaFoldDB" id="A0A5N5GL89"/>